<dbReference type="Pfam" id="PF02591">
    <property type="entry name" value="Zn_ribbon_9"/>
    <property type="match status" value="1"/>
</dbReference>
<feature type="coiled-coil region" evidence="1">
    <location>
        <begin position="58"/>
        <end position="165"/>
    </location>
</feature>
<evidence type="ECO:0000313" key="4">
    <source>
        <dbReference type="EMBL" id="CPR03304.1"/>
    </source>
</evidence>
<dbReference type="AlphaFoldDB" id="A0A0U0W1G8"/>
<evidence type="ECO:0000259" key="3">
    <source>
        <dbReference type="Pfam" id="PF24481"/>
    </source>
</evidence>
<accession>A0A0U0W1G8</accession>
<evidence type="ECO:0000313" key="5">
    <source>
        <dbReference type="Proteomes" id="UP000198875"/>
    </source>
</evidence>
<sequence>MKSEVAQQRSLLELSKLDAELSRIAHRASHLPQREAYERVQADCAAATDRLAATRIALEDLDSQVSRFESDIEAVRQREQRDRSMLQSGATDAKQLSDLQHELETLMRRRTSLEDSLLEIMERREELQACLASEQAALDDLQAELARAQQALDDAVAEIDEARQVSYPHLSVSQSQLLPRALPPPAGRPPPPPFLLPLLPWRPYHRPRRLEIDRGELARISAAAEDEVVRCPECGAILLRIKGFDQ</sequence>
<reference evidence="4 5" key="1">
    <citation type="submission" date="2015-03" db="EMBL/GenBank/DDBJ databases">
        <authorList>
            <person name="Murphy D."/>
        </authorList>
    </citation>
    <scope>NUCLEOTIDE SEQUENCE [LARGE SCALE GENOMIC DNA]</scope>
    <source>
        <strain evidence="4 5">DSM 44277</strain>
    </source>
</reference>
<dbReference type="InterPro" id="IPR056003">
    <property type="entry name" value="CT398_CC_hairpin"/>
</dbReference>
<keyword evidence="1" id="KW-0175">Coiled coil</keyword>
<dbReference type="Gene3D" id="1.10.287.1490">
    <property type="match status" value="1"/>
</dbReference>
<name>A0A0U0W1G8_MYCBE</name>
<dbReference type="Pfam" id="PF24481">
    <property type="entry name" value="CT398_CC"/>
    <property type="match status" value="1"/>
</dbReference>
<dbReference type="InterPro" id="IPR003743">
    <property type="entry name" value="Zf-RING_7"/>
</dbReference>
<feature type="domain" description="CT398-like coiled coil hairpin" evidence="3">
    <location>
        <begin position="14"/>
        <end position="164"/>
    </location>
</feature>
<organism evidence="4 5">
    <name type="scientific">Mycobacterium bohemicum DSM 44277</name>
    <dbReference type="NCBI Taxonomy" id="1236609"/>
    <lineage>
        <taxon>Bacteria</taxon>
        <taxon>Bacillati</taxon>
        <taxon>Actinomycetota</taxon>
        <taxon>Actinomycetes</taxon>
        <taxon>Mycobacteriales</taxon>
        <taxon>Mycobacteriaceae</taxon>
        <taxon>Mycobacterium</taxon>
    </lineage>
</organism>
<dbReference type="Proteomes" id="UP000198875">
    <property type="component" value="Unassembled WGS sequence"/>
</dbReference>
<dbReference type="EMBL" id="CSTD01000001">
    <property type="protein sequence ID" value="CPR03304.1"/>
    <property type="molecule type" value="Genomic_DNA"/>
</dbReference>
<feature type="domain" description="C4-type zinc ribbon" evidence="2">
    <location>
        <begin position="209"/>
        <end position="238"/>
    </location>
</feature>
<proteinExistence type="predicted"/>
<evidence type="ECO:0000256" key="1">
    <source>
        <dbReference type="SAM" id="Coils"/>
    </source>
</evidence>
<protein>
    <submittedName>
        <fullName evidence="4">Zn-ribbon protein, possibly nucleic acid-binding protein</fullName>
    </submittedName>
</protein>
<gene>
    <name evidence="4" type="ORF">BN971_00291</name>
</gene>
<dbReference type="RefSeq" id="WP_090349735.1">
    <property type="nucleotide sequence ID" value="NZ_CSTD01000001.1"/>
</dbReference>
<dbReference type="OrthoDB" id="9784388at2"/>
<evidence type="ECO:0000259" key="2">
    <source>
        <dbReference type="Pfam" id="PF02591"/>
    </source>
</evidence>